<feature type="region of interest" description="Disordered" evidence="1">
    <location>
        <begin position="54"/>
        <end position="93"/>
    </location>
</feature>
<evidence type="ECO:0000256" key="1">
    <source>
        <dbReference type="SAM" id="MobiDB-lite"/>
    </source>
</evidence>
<dbReference type="RefSeq" id="WP_213043844.1">
    <property type="nucleotide sequence ID" value="NZ_CAJNBJ010000018.1"/>
</dbReference>
<dbReference type="Proteomes" id="UP000675880">
    <property type="component" value="Unassembled WGS sequence"/>
</dbReference>
<evidence type="ECO:0000313" key="3">
    <source>
        <dbReference type="Proteomes" id="UP000675880"/>
    </source>
</evidence>
<organism evidence="2 3">
    <name type="scientific">Nitrospira defluvii</name>
    <dbReference type="NCBI Taxonomy" id="330214"/>
    <lineage>
        <taxon>Bacteria</taxon>
        <taxon>Pseudomonadati</taxon>
        <taxon>Nitrospirota</taxon>
        <taxon>Nitrospiria</taxon>
        <taxon>Nitrospirales</taxon>
        <taxon>Nitrospiraceae</taxon>
        <taxon>Nitrospira</taxon>
    </lineage>
</organism>
<feature type="region of interest" description="Disordered" evidence="1">
    <location>
        <begin position="1"/>
        <end position="20"/>
    </location>
</feature>
<proteinExistence type="predicted"/>
<feature type="compositionally biased region" description="Basic residues" evidence="1">
    <location>
        <begin position="75"/>
        <end position="93"/>
    </location>
</feature>
<accession>A0ABN7M7I3</accession>
<sequence>MKMTSVWRGNKPNRKQKRAVPKLRIPWTELGLIDPSVVSQERSMEQIRREVTALASTGFGEETRARSEQPPVRAGHPRPRTNKVRPTRRPPQS</sequence>
<dbReference type="EMBL" id="CAJNBJ010000018">
    <property type="protein sequence ID" value="CAE6789410.1"/>
    <property type="molecule type" value="Genomic_DNA"/>
</dbReference>
<keyword evidence="3" id="KW-1185">Reference proteome</keyword>
<protein>
    <submittedName>
        <fullName evidence="2">Uncharacterized protein</fullName>
    </submittedName>
</protein>
<gene>
    <name evidence="2" type="ORF">NSPZN2_50270</name>
</gene>
<comment type="caution">
    <text evidence="2">The sequence shown here is derived from an EMBL/GenBank/DDBJ whole genome shotgun (WGS) entry which is preliminary data.</text>
</comment>
<name>A0ABN7M7I3_9BACT</name>
<evidence type="ECO:0000313" key="2">
    <source>
        <dbReference type="EMBL" id="CAE6789410.1"/>
    </source>
</evidence>
<reference evidence="2 3" key="1">
    <citation type="submission" date="2021-02" db="EMBL/GenBank/DDBJ databases">
        <authorList>
            <person name="Han P."/>
        </authorList>
    </citation>
    <scope>NUCLEOTIDE SEQUENCE [LARGE SCALE GENOMIC DNA]</scope>
    <source>
        <strain evidence="2">Candidatus Nitrospira sp. ZN2</strain>
    </source>
</reference>
<feature type="compositionally biased region" description="Basic residues" evidence="1">
    <location>
        <begin position="11"/>
        <end position="20"/>
    </location>
</feature>